<evidence type="ECO:0000256" key="2">
    <source>
        <dbReference type="ARBA" id="ARBA00022642"/>
    </source>
</evidence>
<dbReference type="SUPFAM" id="SSF52499">
    <property type="entry name" value="Isochorismatase-like hydrolases"/>
    <property type="match status" value="1"/>
</dbReference>
<protein>
    <recommendedName>
        <fullName evidence="6">nicotinamidase</fullName>
        <ecNumber evidence="6">3.5.1.19</ecNumber>
    </recommendedName>
    <alternativeName>
        <fullName evidence="7">Nicotinamide deamidase</fullName>
    </alternativeName>
</protein>
<feature type="region of interest" description="Disordered" evidence="8">
    <location>
        <begin position="240"/>
        <end position="396"/>
    </location>
</feature>
<evidence type="ECO:0000256" key="3">
    <source>
        <dbReference type="ARBA" id="ARBA00022723"/>
    </source>
</evidence>
<dbReference type="EMBL" id="JAPUFD010000011">
    <property type="protein sequence ID" value="MDI1490189.1"/>
    <property type="molecule type" value="Genomic_DNA"/>
</dbReference>
<evidence type="ECO:0000256" key="8">
    <source>
        <dbReference type="SAM" id="MobiDB-lite"/>
    </source>
</evidence>
<proteinExistence type="inferred from homology"/>
<dbReference type="InterPro" id="IPR000868">
    <property type="entry name" value="Isochorismatase-like_dom"/>
</dbReference>
<keyword evidence="3" id="KW-0479">Metal-binding</keyword>
<dbReference type="Gene3D" id="3.40.50.850">
    <property type="entry name" value="Isochorismatase-like"/>
    <property type="match status" value="1"/>
</dbReference>
<feature type="compositionally biased region" description="Basic and acidic residues" evidence="8">
    <location>
        <begin position="313"/>
        <end position="326"/>
    </location>
</feature>
<reference evidence="10" key="1">
    <citation type="journal article" date="2023" name="Genome Biol. Evol.">
        <title>First Whole Genome Sequence and Flow Cytometry Genome Size Data for the Lichen-Forming Fungus Ramalina farinacea (Ascomycota).</title>
        <authorList>
            <person name="Llewellyn T."/>
            <person name="Mian S."/>
            <person name="Hill R."/>
            <person name="Leitch I.J."/>
            <person name="Gaya E."/>
        </authorList>
    </citation>
    <scope>NUCLEOTIDE SEQUENCE</scope>
    <source>
        <strain evidence="10">LIQ254RAFAR</strain>
    </source>
</reference>
<dbReference type="AlphaFoldDB" id="A0AA43QRG7"/>
<accession>A0AA43QRG7</accession>
<sequence>MTSTTDKSDFKPALLVVDMQEDFCPPNGSLAVAGGRDIAVPINELLSLPFVLKVATRDWHPANHISFASSHLPPNNKAFESSVSIQNPSNQGEQRTIPIWPSHCVEKTPGAEIIPEIDVSKIDIIVDKGRDERLEMFSGFADVFGGKTSTAASHDLAELLTSSFVTHVFTVGLAGDHCVKCTALDANKEGFETVVVAEAVKSVDRGPSGWVEELENAGVRVVQLHGPEVARHTNRISRHVANMVSSKGKPTDPKLREEAKEDVKQMPNKDGGGKGQMAAWKAGKISQEYEKRGGGYENEPGSANEPTKGAPKPKSDDKKQKEVKEDGGEEEKEDKPKANSGKKATAKKADSKPKAPKKEKKPPAEGTRKSSRVSNKRSADAQEEQPAAKKAKNGKK</sequence>
<comment type="caution">
    <text evidence="10">The sequence shown here is derived from an EMBL/GenBank/DDBJ whole genome shotgun (WGS) entry which is preliminary data.</text>
</comment>
<dbReference type="EC" id="3.5.1.19" evidence="6"/>
<comment type="pathway">
    <text evidence="5">Cofactor biosynthesis; nicotinate biosynthesis; nicotinate from nicotinamide: step 1/1.</text>
</comment>
<dbReference type="InterPro" id="IPR052347">
    <property type="entry name" value="Isochorismatase_Nicotinamidase"/>
</dbReference>
<feature type="compositionally biased region" description="Basic and acidic residues" evidence="8">
    <location>
        <begin position="249"/>
        <end position="264"/>
    </location>
</feature>
<evidence type="ECO:0000259" key="9">
    <source>
        <dbReference type="Pfam" id="PF00857"/>
    </source>
</evidence>
<dbReference type="PANTHER" id="PTHR11080:SF2">
    <property type="entry name" value="LD05707P"/>
    <property type="match status" value="1"/>
</dbReference>
<evidence type="ECO:0000313" key="10">
    <source>
        <dbReference type="EMBL" id="MDI1490189.1"/>
    </source>
</evidence>
<feature type="domain" description="Isochorismatase-like" evidence="9">
    <location>
        <begin position="13"/>
        <end position="205"/>
    </location>
</feature>
<comment type="similarity">
    <text evidence="1">Belongs to the isochorismatase family.</text>
</comment>
<dbReference type="CDD" id="cd01011">
    <property type="entry name" value="nicotinamidase"/>
    <property type="match status" value="1"/>
</dbReference>
<evidence type="ECO:0000313" key="11">
    <source>
        <dbReference type="Proteomes" id="UP001161017"/>
    </source>
</evidence>
<dbReference type="GO" id="GO:0046872">
    <property type="term" value="F:metal ion binding"/>
    <property type="evidence" value="ECO:0007669"/>
    <property type="project" value="UniProtKB-KW"/>
</dbReference>
<evidence type="ECO:0000256" key="5">
    <source>
        <dbReference type="ARBA" id="ARBA00037900"/>
    </source>
</evidence>
<name>A0AA43QRG7_9LECA</name>
<dbReference type="PANTHER" id="PTHR11080">
    <property type="entry name" value="PYRAZINAMIDASE/NICOTINAMIDASE"/>
    <property type="match status" value="1"/>
</dbReference>
<dbReference type="Proteomes" id="UP001161017">
    <property type="component" value="Unassembled WGS sequence"/>
</dbReference>
<organism evidence="10 11">
    <name type="scientific">Ramalina farinacea</name>
    <dbReference type="NCBI Taxonomy" id="258253"/>
    <lineage>
        <taxon>Eukaryota</taxon>
        <taxon>Fungi</taxon>
        <taxon>Dikarya</taxon>
        <taxon>Ascomycota</taxon>
        <taxon>Pezizomycotina</taxon>
        <taxon>Lecanoromycetes</taxon>
        <taxon>OSLEUM clade</taxon>
        <taxon>Lecanoromycetidae</taxon>
        <taxon>Lecanorales</taxon>
        <taxon>Lecanorineae</taxon>
        <taxon>Ramalinaceae</taxon>
        <taxon>Ramalina</taxon>
    </lineage>
</organism>
<evidence type="ECO:0000256" key="7">
    <source>
        <dbReference type="ARBA" id="ARBA00043224"/>
    </source>
</evidence>
<keyword evidence="11" id="KW-1185">Reference proteome</keyword>
<evidence type="ECO:0000256" key="6">
    <source>
        <dbReference type="ARBA" id="ARBA00039017"/>
    </source>
</evidence>
<dbReference type="GO" id="GO:0019363">
    <property type="term" value="P:pyridine nucleotide biosynthetic process"/>
    <property type="evidence" value="ECO:0007669"/>
    <property type="project" value="UniProtKB-KW"/>
</dbReference>
<evidence type="ECO:0000256" key="4">
    <source>
        <dbReference type="ARBA" id="ARBA00022801"/>
    </source>
</evidence>
<dbReference type="GO" id="GO:0008936">
    <property type="term" value="F:nicotinamidase activity"/>
    <property type="evidence" value="ECO:0007669"/>
    <property type="project" value="UniProtKB-EC"/>
</dbReference>
<keyword evidence="4 10" id="KW-0378">Hydrolase</keyword>
<dbReference type="Pfam" id="PF00857">
    <property type="entry name" value="Isochorismatase"/>
    <property type="match status" value="1"/>
</dbReference>
<keyword evidence="2" id="KW-0662">Pyridine nucleotide biosynthesis</keyword>
<dbReference type="InterPro" id="IPR036380">
    <property type="entry name" value="Isochorismatase-like_sf"/>
</dbReference>
<gene>
    <name evidence="10" type="primary">PNC1</name>
    <name evidence="10" type="ORF">OHK93_001389</name>
</gene>
<evidence type="ECO:0000256" key="1">
    <source>
        <dbReference type="ARBA" id="ARBA00006336"/>
    </source>
</evidence>